<dbReference type="InterPro" id="IPR004158">
    <property type="entry name" value="DUF247_pln"/>
</dbReference>
<name>A0A7N2LDV7_QUELO</name>
<evidence type="ECO:0000313" key="2">
    <source>
        <dbReference type="EnsemblPlants" id="QL04p031709:mrna"/>
    </source>
</evidence>
<evidence type="ECO:0000313" key="3">
    <source>
        <dbReference type="Proteomes" id="UP000594261"/>
    </source>
</evidence>
<dbReference type="Proteomes" id="UP000594261">
    <property type="component" value="Chromosome 4"/>
</dbReference>
<evidence type="ECO:0000256" key="1">
    <source>
        <dbReference type="SAM" id="Phobius"/>
    </source>
</evidence>
<organism evidence="2 3">
    <name type="scientific">Quercus lobata</name>
    <name type="common">Valley oak</name>
    <dbReference type="NCBI Taxonomy" id="97700"/>
    <lineage>
        <taxon>Eukaryota</taxon>
        <taxon>Viridiplantae</taxon>
        <taxon>Streptophyta</taxon>
        <taxon>Embryophyta</taxon>
        <taxon>Tracheophyta</taxon>
        <taxon>Spermatophyta</taxon>
        <taxon>Magnoliopsida</taxon>
        <taxon>eudicotyledons</taxon>
        <taxon>Gunneridae</taxon>
        <taxon>Pentapetalae</taxon>
        <taxon>rosids</taxon>
        <taxon>fabids</taxon>
        <taxon>Fagales</taxon>
        <taxon>Fagaceae</taxon>
        <taxon>Quercus</taxon>
    </lineage>
</organism>
<feature type="transmembrane region" description="Helical" evidence="1">
    <location>
        <begin position="338"/>
        <end position="359"/>
    </location>
</feature>
<dbReference type="Pfam" id="PF03140">
    <property type="entry name" value="DUF247"/>
    <property type="match status" value="2"/>
</dbReference>
<keyword evidence="1" id="KW-0472">Membrane</keyword>
<dbReference type="InParanoid" id="A0A7N2LDV7"/>
<reference evidence="2" key="2">
    <citation type="submission" date="2021-01" db="UniProtKB">
        <authorList>
            <consortium name="EnsemblPlants"/>
        </authorList>
    </citation>
    <scope>IDENTIFICATION</scope>
</reference>
<accession>A0A7N2LDV7</accession>
<proteinExistence type="predicted"/>
<dbReference type="EMBL" id="LRBV02000004">
    <property type="status" value="NOT_ANNOTATED_CDS"/>
    <property type="molecule type" value="Genomic_DNA"/>
</dbReference>
<protein>
    <submittedName>
        <fullName evidence="2">Uncharacterized protein</fullName>
    </submittedName>
</protein>
<keyword evidence="1" id="KW-1133">Transmembrane helix</keyword>
<dbReference type="PANTHER" id="PTHR31170">
    <property type="entry name" value="BNAC04G53230D PROTEIN"/>
    <property type="match status" value="1"/>
</dbReference>
<keyword evidence="1" id="KW-0812">Transmembrane</keyword>
<keyword evidence="3" id="KW-1185">Reference proteome</keyword>
<reference evidence="2 3" key="1">
    <citation type="journal article" date="2016" name="G3 (Bethesda)">
        <title>First Draft Assembly and Annotation of the Genome of a California Endemic Oak Quercus lobata Nee (Fagaceae).</title>
        <authorList>
            <person name="Sork V.L."/>
            <person name="Fitz-Gibbon S.T."/>
            <person name="Puiu D."/>
            <person name="Crepeau M."/>
            <person name="Gugger P.F."/>
            <person name="Sherman R."/>
            <person name="Stevens K."/>
            <person name="Langley C.H."/>
            <person name="Pellegrini M."/>
            <person name="Salzberg S.L."/>
        </authorList>
    </citation>
    <scope>NUCLEOTIDE SEQUENCE [LARGE SCALE GENOMIC DNA]</scope>
    <source>
        <strain evidence="2 3">cv. SW786</strain>
    </source>
</reference>
<dbReference type="Gramene" id="QL04p031709:mrna">
    <property type="protein sequence ID" value="QL04p031709:mrna"/>
    <property type="gene ID" value="QL04p031709"/>
</dbReference>
<dbReference type="EnsemblPlants" id="QL04p031709:mrna">
    <property type="protein sequence ID" value="QL04p031709:mrna"/>
    <property type="gene ID" value="QL04p031709"/>
</dbReference>
<dbReference type="PANTHER" id="PTHR31170:SF9">
    <property type="entry name" value="PROTEIN, PUTATIVE (DUF247)-RELATED"/>
    <property type="match status" value="1"/>
</dbReference>
<dbReference type="AlphaFoldDB" id="A0A7N2LDV7"/>
<sequence length="364" mass="42447">MLWRGITTNEKENAPRPPNDCEEIIIDLPPQVLEPPPQWAKCCIYRVPKRLRQVKGESYTPKLISIGPFHHDKEELKDMEKLKLTYYMEFLQRTGTEPRDIASIIAKRQQKIIYCYDGRLEISSQDILKIVLLDSIFIIEYFVRATAGGENRNNQMERTIYILSIRAHNWRFKVIEEGRFDEIKLEKWKPLGKCQCFNFSWLLIFLPCLKCLTCLEHMQPLLYLPSFVADNRTEDLFRNIMALEQCHYPLKAYLCNYMVLLDHLINTSEDVELLADNGIIVNALGSYEVVATMVNRIAVEIVEENSCYSDVAKDLKNHYRKGCNRNIGYLKSPYFSNLWRGTATVVGLIILGFTLWDFVRSTVK</sequence>